<feature type="compositionally biased region" description="Basic and acidic residues" evidence="1">
    <location>
        <begin position="234"/>
        <end position="247"/>
    </location>
</feature>
<dbReference type="Proteomes" id="UP001447188">
    <property type="component" value="Unassembled WGS sequence"/>
</dbReference>
<comment type="caution">
    <text evidence="2">The sequence shown here is derived from an EMBL/GenBank/DDBJ whole genome shotgun (WGS) entry which is preliminary data.</text>
</comment>
<reference evidence="2 3" key="1">
    <citation type="submission" date="2024-02" db="EMBL/GenBank/DDBJ databases">
        <title>Discinaceae phylogenomics.</title>
        <authorList>
            <person name="Dirks A.C."/>
            <person name="James T.Y."/>
        </authorList>
    </citation>
    <scope>NUCLEOTIDE SEQUENCE [LARGE SCALE GENOMIC DNA]</scope>
    <source>
        <strain evidence="2 3">ACD0624</strain>
    </source>
</reference>
<proteinExistence type="predicted"/>
<sequence>MKYIEELNCKFWQGVRYDEYGGEIQNVTQIGPIRRTVGLNDELLDTSHLPPMTGREKMMALKRAIRTRRMRVKKRMIKTKIWNSMLEVARAHGSERLKRRQPRGKRATVRGILRRANPVEVQRPDAVSKLQKRKKRQRKRKRRGNVSKRKSKGLVDALVTRGNSMPKKRDLMRGESREVAEWNIPESRSGKMRVKWPRTKLVRRTFVKHTSRAAAREGLPMGWTRHRGHAGINRMDEDRSDKGHSGW</sequence>
<feature type="compositionally biased region" description="Basic residues" evidence="1">
    <location>
        <begin position="97"/>
        <end position="108"/>
    </location>
</feature>
<accession>A0ABR3GRP2</accession>
<evidence type="ECO:0000256" key="1">
    <source>
        <dbReference type="SAM" id="MobiDB-lite"/>
    </source>
</evidence>
<feature type="region of interest" description="Disordered" evidence="1">
    <location>
        <begin position="223"/>
        <end position="247"/>
    </location>
</feature>
<gene>
    <name evidence="2" type="ORF">Q9L58_002313</name>
</gene>
<evidence type="ECO:0000313" key="2">
    <source>
        <dbReference type="EMBL" id="KAL0638587.1"/>
    </source>
</evidence>
<organism evidence="2 3">
    <name type="scientific">Discina gigas</name>
    <dbReference type="NCBI Taxonomy" id="1032678"/>
    <lineage>
        <taxon>Eukaryota</taxon>
        <taxon>Fungi</taxon>
        <taxon>Dikarya</taxon>
        <taxon>Ascomycota</taxon>
        <taxon>Pezizomycotina</taxon>
        <taxon>Pezizomycetes</taxon>
        <taxon>Pezizales</taxon>
        <taxon>Discinaceae</taxon>
        <taxon>Discina</taxon>
    </lineage>
</organism>
<evidence type="ECO:0008006" key="4">
    <source>
        <dbReference type="Google" id="ProtNLM"/>
    </source>
</evidence>
<name>A0ABR3GRP2_9PEZI</name>
<dbReference type="EMBL" id="JBBBZM010000020">
    <property type="protein sequence ID" value="KAL0638587.1"/>
    <property type="molecule type" value="Genomic_DNA"/>
</dbReference>
<keyword evidence="3" id="KW-1185">Reference proteome</keyword>
<feature type="compositionally biased region" description="Basic residues" evidence="1">
    <location>
        <begin position="130"/>
        <end position="152"/>
    </location>
</feature>
<protein>
    <recommendedName>
        <fullName evidence="4">HNH endonuclease</fullName>
    </recommendedName>
</protein>
<evidence type="ECO:0000313" key="3">
    <source>
        <dbReference type="Proteomes" id="UP001447188"/>
    </source>
</evidence>
<feature type="region of interest" description="Disordered" evidence="1">
    <location>
        <begin position="93"/>
        <end position="153"/>
    </location>
</feature>